<reference evidence="3 4" key="1">
    <citation type="journal article" date="2019" name="Int. J. Syst. Evol. Microbiol.">
        <title>The Global Catalogue of Microorganisms (GCM) 10K type strain sequencing project: providing services to taxonomists for standard genome sequencing and annotation.</title>
        <authorList>
            <consortium name="The Broad Institute Genomics Platform"/>
            <consortium name="The Broad Institute Genome Sequencing Center for Infectious Disease"/>
            <person name="Wu L."/>
            <person name="Ma J."/>
        </authorList>
    </citation>
    <scope>NUCLEOTIDE SEQUENCE [LARGE SCALE GENOMIC DNA]</scope>
    <source>
        <strain evidence="3 4">JCM 15933</strain>
    </source>
</reference>
<gene>
    <name evidence="3" type="ORF">GCM10009827_009130</name>
</gene>
<feature type="compositionally biased region" description="Low complexity" evidence="1">
    <location>
        <begin position="77"/>
        <end position="99"/>
    </location>
</feature>
<sequence length="383" mass="40215">MNHTELVDSIADALRPRGEGDVDVAALRAGTMARVRSARRRRIAVAAAGVVAAVAVTVTVEPQLTAGRVPETGAPPNVSANRSSPRAAALPAANVPGAAQRPDTVGTDRAVLHFDVDLAAFGGTGALWETEPGRERVSVWTGSGTRDATTDQTAKVVISQTLDRAQFGGMTTRTLPPNSPAPVTVTVAGRPGKIQAYPGGWEAAKVAWVLWWQPADGVWAEVTMDADDAGTVVAAAATGIHLDRSQRCAVPIRVGAVPAGTEWENCMTVMAPAGADGRSWQAGSLEFRGPRGDTLILAYGDIRDWDADGDKYVPNRIVRGRPAMWFPSGPGHQLAVPDTGGRNLFVSMHGENVTEQDAVALAEGATFSDDLVDLDTWPKRPVG</sequence>
<evidence type="ECO:0000256" key="1">
    <source>
        <dbReference type="SAM" id="MobiDB-lite"/>
    </source>
</evidence>
<organism evidence="3 4">
    <name type="scientific">Dactylosporangium maewongense</name>
    <dbReference type="NCBI Taxonomy" id="634393"/>
    <lineage>
        <taxon>Bacteria</taxon>
        <taxon>Bacillati</taxon>
        <taxon>Actinomycetota</taxon>
        <taxon>Actinomycetes</taxon>
        <taxon>Micromonosporales</taxon>
        <taxon>Micromonosporaceae</taxon>
        <taxon>Dactylosporangium</taxon>
    </lineage>
</organism>
<feature type="region of interest" description="Disordered" evidence="1">
    <location>
        <begin position="67"/>
        <end position="102"/>
    </location>
</feature>
<dbReference type="RefSeq" id="WP_344499773.1">
    <property type="nucleotide sequence ID" value="NZ_BAAAQD010000001.1"/>
</dbReference>
<dbReference type="EMBL" id="BAAAQD010000001">
    <property type="protein sequence ID" value="GAA1501102.1"/>
    <property type="molecule type" value="Genomic_DNA"/>
</dbReference>
<proteinExistence type="predicted"/>
<feature type="transmembrane region" description="Helical" evidence="2">
    <location>
        <begin position="43"/>
        <end position="60"/>
    </location>
</feature>
<dbReference type="Proteomes" id="UP001501470">
    <property type="component" value="Unassembled WGS sequence"/>
</dbReference>
<name>A0ABN1ZMD9_9ACTN</name>
<protein>
    <submittedName>
        <fullName evidence="3">Uncharacterized protein</fullName>
    </submittedName>
</protein>
<evidence type="ECO:0000313" key="4">
    <source>
        <dbReference type="Proteomes" id="UP001501470"/>
    </source>
</evidence>
<evidence type="ECO:0000313" key="3">
    <source>
        <dbReference type="EMBL" id="GAA1501102.1"/>
    </source>
</evidence>
<evidence type="ECO:0000256" key="2">
    <source>
        <dbReference type="SAM" id="Phobius"/>
    </source>
</evidence>
<comment type="caution">
    <text evidence="3">The sequence shown here is derived from an EMBL/GenBank/DDBJ whole genome shotgun (WGS) entry which is preliminary data.</text>
</comment>
<keyword evidence="2" id="KW-1133">Transmembrane helix</keyword>
<accession>A0ABN1ZMD9</accession>
<keyword evidence="2" id="KW-0812">Transmembrane</keyword>
<keyword evidence="2" id="KW-0472">Membrane</keyword>
<keyword evidence="4" id="KW-1185">Reference proteome</keyword>